<evidence type="ECO:0000256" key="3">
    <source>
        <dbReference type="ARBA" id="ARBA00022741"/>
    </source>
</evidence>
<reference evidence="5" key="2">
    <citation type="journal article" date="2011" name="Microb. Ecol.">
        <title>Taxonomic and Functional Metagenomic Profiling of the Microbial Community in the Anoxic Sediment of a Sub-saline Shallow Lake (Laguna de Carrizo, Central Spain).</title>
        <authorList>
            <person name="Ferrer M."/>
            <person name="Guazzaroni M.E."/>
            <person name="Richter M."/>
            <person name="Garcia-Salamanca A."/>
            <person name="Yarza P."/>
            <person name="Suarez-Suarez A."/>
            <person name="Solano J."/>
            <person name="Alcaide M."/>
            <person name="van Dillewijn P."/>
            <person name="Molina-Henares M.A."/>
            <person name="Lopez-Cortes N."/>
            <person name="Al-Ramahi Y."/>
            <person name="Guerrero C."/>
            <person name="Acosta A."/>
            <person name="de Eugenio L.I."/>
            <person name="Martinez V."/>
            <person name="Marques S."/>
            <person name="Rojo F."/>
            <person name="Santero E."/>
            <person name="Genilloud O."/>
            <person name="Perez-Perez J."/>
            <person name="Rossello-Mora R."/>
            <person name="Ramos J.L."/>
        </authorList>
    </citation>
    <scope>NUCLEOTIDE SEQUENCE</scope>
</reference>
<evidence type="ECO:0000256" key="1">
    <source>
        <dbReference type="ARBA" id="ARBA00005417"/>
    </source>
</evidence>
<dbReference type="InterPro" id="IPR027417">
    <property type="entry name" value="P-loop_NTPase"/>
</dbReference>
<comment type="caution">
    <text evidence="5">The sequence shown here is derived from an EMBL/GenBank/DDBJ whole genome shotgun (WGS) entry which is preliminary data.</text>
</comment>
<dbReference type="InterPro" id="IPR050763">
    <property type="entry name" value="ABC_transporter_ATP-binding"/>
</dbReference>
<dbReference type="AlphaFoldDB" id="D9PKM6"/>
<evidence type="ECO:0000313" key="5">
    <source>
        <dbReference type="EMBL" id="EFK95889.1"/>
    </source>
</evidence>
<dbReference type="Gene3D" id="3.40.50.300">
    <property type="entry name" value="P-loop containing nucleotide triphosphate hydrolases"/>
    <property type="match status" value="1"/>
</dbReference>
<gene>
    <name evidence="5" type="ORF">LDC_2095</name>
</gene>
<dbReference type="PANTHER" id="PTHR42711:SF5">
    <property type="entry name" value="ABC TRANSPORTER ATP-BINDING PROTEIN NATA"/>
    <property type="match status" value="1"/>
</dbReference>
<sequence>MSKDTVIQVLGLTKSYGSLLAVNHINFEVERGEIFGFLGPNGAGHFVLR</sequence>
<keyword evidence="4" id="KW-0067">ATP-binding</keyword>
<keyword evidence="2" id="KW-0813">Transport</keyword>
<dbReference type="SUPFAM" id="SSF52540">
    <property type="entry name" value="P-loop containing nucleoside triphosphate hydrolases"/>
    <property type="match status" value="1"/>
</dbReference>
<protein>
    <submittedName>
        <fullName evidence="5">ABC transporter, ATP binding protein</fullName>
    </submittedName>
</protein>
<proteinExistence type="inferred from homology"/>
<dbReference type="GO" id="GO:0005524">
    <property type="term" value="F:ATP binding"/>
    <property type="evidence" value="ECO:0007669"/>
    <property type="project" value="UniProtKB-KW"/>
</dbReference>
<organism evidence="5">
    <name type="scientific">sediment metagenome</name>
    <dbReference type="NCBI Taxonomy" id="749907"/>
    <lineage>
        <taxon>unclassified sequences</taxon>
        <taxon>metagenomes</taxon>
        <taxon>ecological metagenomes</taxon>
    </lineage>
</organism>
<dbReference type="PANTHER" id="PTHR42711">
    <property type="entry name" value="ABC TRANSPORTER ATP-BINDING PROTEIN"/>
    <property type="match status" value="1"/>
</dbReference>
<comment type="similarity">
    <text evidence="1">Belongs to the ABC transporter superfamily.</text>
</comment>
<evidence type="ECO:0000256" key="2">
    <source>
        <dbReference type="ARBA" id="ARBA00022448"/>
    </source>
</evidence>
<evidence type="ECO:0000256" key="4">
    <source>
        <dbReference type="ARBA" id="ARBA00022840"/>
    </source>
</evidence>
<accession>D9PKM6</accession>
<dbReference type="EMBL" id="ADZX01000628">
    <property type="protein sequence ID" value="EFK95889.1"/>
    <property type="molecule type" value="Genomic_DNA"/>
</dbReference>
<keyword evidence="3" id="KW-0547">Nucleotide-binding</keyword>
<name>D9PKM6_9ZZZZ</name>
<reference evidence="5" key="1">
    <citation type="submission" date="2010-07" db="EMBL/GenBank/DDBJ databases">
        <authorList>
            <consortium name="CONSOLIDER consortium CSD2007-00005"/>
            <person name="Guazzaroni M.-E."/>
            <person name="Richter M."/>
            <person name="Garcia-Salamanca A."/>
            <person name="Yarza P."/>
            <person name="Ferrer M."/>
        </authorList>
    </citation>
    <scope>NUCLEOTIDE SEQUENCE</scope>
</reference>